<name>A0A328VLV8_9CHLR</name>
<keyword evidence="4" id="KW-1185">Reference proteome</keyword>
<dbReference type="InterPro" id="IPR011613">
    <property type="entry name" value="GH15-like"/>
</dbReference>
<feature type="domain" description="GH15-like" evidence="2">
    <location>
        <begin position="420"/>
        <end position="645"/>
    </location>
</feature>
<reference evidence="3 4" key="1">
    <citation type="submission" date="2016-08" db="EMBL/GenBank/DDBJ databases">
        <title>Analysis of Carbohydrate Active Enzymes in Thermogemmatispora T81 Reveals Carbohydrate Degradation Ability.</title>
        <authorList>
            <person name="Tomazini A."/>
            <person name="Lal S."/>
            <person name="Stott M."/>
            <person name="Henrissat B."/>
            <person name="Polikarpov I."/>
            <person name="Sparling R."/>
            <person name="Levin D.B."/>
        </authorList>
    </citation>
    <scope>NUCLEOTIDE SEQUENCE [LARGE SCALE GENOMIC DNA]</scope>
    <source>
        <strain evidence="3 4">T81</strain>
    </source>
</reference>
<dbReference type="PANTHER" id="PTHR31616:SF0">
    <property type="entry name" value="GLUCAN 1,4-ALPHA-GLUCOSIDASE"/>
    <property type="match status" value="1"/>
</dbReference>
<evidence type="ECO:0000313" key="4">
    <source>
        <dbReference type="Proteomes" id="UP000248706"/>
    </source>
</evidence>
<proteinExistence type="predicted"/>
<dbReference type="Proteomes" id="UP000248706">
    <property type="component" value="Unassembled WGS sequence"/>
</dbReference>
<feature type="region of interest" description="Disordered" evidence="1">
    <location>
        <begin position="1"/>
        <end position="23"/>
    </location>
</feature>
<dbReference type="InterPro" id="IPR008928">
    <property type="entry name" value="6-hairpin_glycosidase_sf"/>
</dbReference>
<feature type="compositionally biased region" description="Polar residues" evidence="1">
    <location>
        <begin position="1"/>
        <end position="12"/>
    </location>
</feature>
<dbReference type="AlphaFoldDB" id="A0A328VLV8"/>
<dbReference type="EMBL" id="MCIF01000002">
    <property type="protein sequence ID" value="RAQ95145.1"/>
    <property type="molecule type" value="Genomic_DNA"/>
</dbReference>
<gene>
    <name evidence="3" type="ORF">A4R35_06330</name>
</gene>
<evidence type="ECO:0000259" key="2">
    <source>
        <dbReference type="Pfam" id="PF00723"/>
    </source>
</evidence>
<evidence type="ECO:0000256" key="1">
    <source>
        <dbReference type="SAM" id="MobiDB-lite"/>
    </source>
</evidence>
<dbReference type="SUPFAM" id="SSF48208">
    <property type="entry name" value="Six-hairpin glycosidases"/>
    <property type="match status" value="1"/>
</dbReference>
<dbReference type="Gene3D" id="2.70.98.40">
    <property type="entry name" value="Glycoside hydrolase, family 65, N-terminal domain"/>
    <property type="match status" value="1"/>
</dbReference>
<dbReference type="GO" id="GO:0005975">
    <property type="term" value="P:carbohydrate metabolic process"/>
    <property type="evidence" value="ECO:0007669"/>
    <property type="project" value="InterPro"/>
</dbReference>
<organism evidence="3 4">
    <name type="scientific">Thermogemmatispora tikiterensis</name>
    <dbReference type="NCBI Taxonomy" id="1825093"/>
    <lineage>
        <taxon>Bacteria</taxon>
        <taxon>Bacillati</taxon>
        <taxon>Chloroflexota</taxon>
        <taxon>Ktedonobacteria</taxon>
        <taxon>Thermogemmatisporales</taxon>
        <taxon>Thermogemmatisporaceae</taxon>
        <taxon>Thermogemmatispora</taxon>
    </lineage>
</organism>
<dbReference type="RefSeq" id="WP_189361400.1">
    <property type="nucleotide sequence ID" value="NZ_MCIF01000002.1"/>
</dbReference>
<accession>A0A328VLV8</accession>
<evidence type="ECO:0000313" key="3">
    <source>
        <dbReference type="EMBL" id="RAQ95145.1"/>
    </source>
</evidence>
<dbReference type="Gene3D" id="1.50.10.10">
    <property type="match status" value="1"/>
</dbReference>
<dbReference type="Pfam" id="PF00723">
    <property type="entry name" value="Glyco_hydro_15"/>
    <property type="match status" value="2"/>
</dbReference>
<dbReference type="GO" id="GO:0004553">
    <property type="term" value="F:hydrolase activity, hydrolyzing O-glycosyl compounds"/>
    <property type="evidence" value="ECO:0007669"/>
    <property type="project" value="TreeGrafter"/>
</dbReference>
<dbReference type="PANTHER" id="PTHR31616">
    <property type="entry name" value="TREHALASE"/>
    <property type="match status" value="1"/>
</dbReference>
<protein>
    <recommendedName>
        <fullName evidence="2">GH15-like domain-containing protein</fullName>
    </recommendedName>
</protein>
<dbReference type="InterPro" id="IPR037018">
    <property type="entry name" value="GH65_N"/>
</dbReference>
<dbReference type="InterPro" id="IPR012341">
    <property type="entry name" value="6hp_glycosidase-like_sf"/>
</dbReference>
<comment type="caution">
    <text evidence="3">The sequence shown here is derived from an EMBL/GenBank/DDBJ whole genome shotgun (WGS) entry which is preliminary data.</text>
</comment>
<sequence>MSVERSSFSSGGQKELAQAAGSSPSHVAAQLSAGLNASYLMEPPARRASVPPLPPERALSLAWLYSALLSNGRLLVCLDETATPVQCFYPHIDGGPHVRSLLQGVQVEREEQASQVSWLAEEGWSHELRYLPSSAVVSARSEQSDLGLLIERRLAVHPEHDLLVVELRLTNTGQVPLRCSLLTYAAIDIDLRPAGNCAWYDPETELLTFFHADRYLALGSNWPVADFACEQSRCGAVDAAFQMAAEQRYSRQEFAVGQVAAALRHNIGELSPGASHRGVLLFSFGRQLETVRTVLTQQRHNSGQLLEETLVYWRQLCLRFALNGIEDEISRLYERSLIVLHLLSDQETGAIIAAPEMDPTFRSSGGYGMCWLRDGAYNAHALDVAGEHERARAFFDWALRTQEAAGCWYQRYDTQGNLAPTWGLIQFDEIGIFVWALGQHVELTGDIEYARLAWPALRRAGDYMLRELDPETGLAPVTKDLWEEFDGISTYACATTWAGFATLAHLATLLGDEAEMRQWQEAAARLKQAIEQHLWSESAGHFLRGGRLKVAPLEDEETTPLTADEVAIEIRGRRWRARRSDPTLDISILGLAVPCGVFDPADPRVQSTARAIAERLRSPVGGILRYQGDSYRGGNPWVLCTLWLAWYEALAGHLAEAEQLYRWAVEHRTALDLLAEQISRQDGQPCWIMPLGWSHAMFVLVTQVLRAKGRLQVAAPGGA</sequence>
<feature type="domain" description="GH15-like" evidence="2">
    <location>
        <begin position="333"/>
        <end position="402"/>
    </location>
</feature>